<dbReference type="EMBL" id="JXTB01000707">
    <property type="protein sequence ID" value="PON33741.1"/>
    <property type="molecule type" value="Genomic_DNA"/>
</dbReference>
<evidence type="ECO:0000313" key="2">
    <source>
        <dbReference type="Proteomes" id="UP000237105"/>
    </source>
</evidence>
<comment type="caution">
    <text evidence="1">The sequence shown here is derived from an EMBL/GenBank/DDBJ whole genome shotgun (WGS) entry which is preliminary data.</text>
</comment>
<dbReference type="AlphaFoldDB" id="A0A2P5AB39"/>
<gene>
    <name evidence="1" type="ORF">PanWU01x14_350130</name>
</gene>
<accession>A0A2P5AB39</accession>
<sequence length="112" mass="13109">MIMDVSIQSIHELRNSVSVTHCWAKRKACQFCEFYHVLVYCSIPLSKSLKMTNHVSLLIIIYIMCFEEYLKFFPRYAFYILHNLNCLPPMIAFPVKREIANTTQNSLGVSRV</sequence>
<dbReference type="Proteomes" id="UP000237105">
    <property type="component" value="Unassembled WGS sequence"/>
</dbReference>
<organism evidence="1 2">
    <name type="scientific">Parasponia andersonii</name>
    <name type="common">Sponia andersonii</name>
    <dbReference type="NCBI Taxonomy" id="3476"/>
    <lineage>
        <taxon>Eukaryota</taxon>
        <taxon>Viridiplantae</taxon>
        <taxon>Streptophyta</taxon>
        <taxon>Embryophyta</taxon>
        <taxon>Tracheophyta</taxon>
        <taxon>Spermatophyta</taxon>
        <taxon>Magnoliopsida</taxon>
        <taxon>eudicotyledons</taxon>
        <taxon>Gunneridae</taxon>
        <taxon>Pentapetalae</taxon>
        <taxon>rosids</taxon>
        <taxon>fabids</taxon>
        <taxon>Rosales</taxon>
        <taxon>Cannabaceae</taxon>
        <taxon>Parasponia</taxon>
    </lineage>
</organism>
<proteinExistence type="predicted"/>
<protein>
    <submittedName>
        <fullName evidence="1">Uncharacterized protein</fullName>
    </submittedName>
</protein>
<reference evidence="2" key="1">
    <citation type="submission" date="2016-06" db="EMBL/GenBank/DDBJ databases">
        <title>Parallel loss of symbiosis genes in relatives of nitrogen-fixing non-legume Parasponia.</title>
        <authorList>
            <person name="Van Velzen R."/>
            <person name="Holmer R."/>
            <person name="Bu F."/>
            <person name="Rutten L."/>
            <person name="Van Zeijl A."/>
            <person name="Liu W."/>
            <person name="Santuari L."/>
            <person name="Cao Q."/>
            <person name="Sharma T."/>
            <person name="Shen D."/>
            <person name="Roswanjaya Y."/>
            <person name="Wardhani T."/>
            <person name="Kalhor M.S."/>
            <person name="Jansen J."/>
            <person name="Van den Hoogen J."/>
            <person name="Gungor B."/>
            <person name="Hartog M."/>
            <person name="Hontelez J."/>
            <person name="Verver J."/>
            <person name="Yang W.-C."/>
            <person name="Schijlen E."/>
            <person name="Repin R."/>
            <person name="Schilthuizen M."/>
            <person name="Schranz E."/>
            <person name="Heidstra R."/>
            <person name="Miyata K."/>
            <person name="Fedorova E."/>
            <person name="Kohlen W."/>
            <person name="Bisseling T."/>
            <person name="Smit S."/>
            <person name="Geurts R."/>
        </authorList>
    </citation>
    <scope>NUCLEOTIDE SEQUENCE [LARGE SCALE GENOMIC DNA]</scope>
    <source>
        <strain evidence="2">cv. WU1-14</strain>
    </source>
</reference>
<name>A0A2P5AB39_PARAD</name>
<evidence type="ECO:0000313" key="1">
    <source>
        <dbReference type="EMBL" id="PON33741.1"/>
    </source>
</evidence>
<keyword evidence="2" id="KW-1185">Reference proteome</keyword>